<dbReference type="GO" id="GO:0006207">
    <property type="term" value="P:'de novo' pyrimidine nucleobase biosynthetic process"/>
    <property type="evidence" value="ECO:0007669"/>
    <property type="project" value="TreeGrafter"/>
</dbReference>
<dbReference type="Gene3D" id="3.20.20.140">
    <property type="entry name" value="Metal-dependent hydrolases"/>
    <property type="match status" value="1"/>
</dbReference>
<protein>
    <submittedName>
        <fullName evidence="1">Uncharacterized protein</fullName>
    </submittedName>
</protein>
<evidence type="ECO:0000313" key="2">
    <source>
        <dbReference type="Proteomes" id="UP000578531"/>
    </source>
</evidence>
<dbReference type="Proteomes" id="UP000578531">
    <property type="component" value="Unassembled WGS sequence"/>
</dbReference>
<gene>
    <name evidence="1" type="ORF">HO173_011327</name>
</gene>
<reference evidence="1 2" key="1">
    <citation type="journal article" date="2020" name="Genomics">
        <title>Complete, high-quality genomes from long-read metagenomic sequencing of two wolf lichen thalli reveals enigmatic genome architecture.</title>
        <authorList>
            <person name="McKenzie S.K."/>
            <person name="Walston R.F."/>
            <person name="Allen J.L."/>
        </authorList>
    </citation>
    <scope>NUCLEOTIDE SEQUENCE [LARGE SCALE GENOMIC DNA]</scope>
    <source>
        <strain evidence="1">WasteWater2</strain>
    </source>
</reference>
<dbReference type="GO" id="GO:0006221">
    <property type="term" value="P:pyrimidine nucleotide biosynthetic process"/>
    <property type="evidence" value="ECO:0007669"/>
    <property type="project" value="TreeGrafter"/>
</dbReference>
<dbReference type="GO" id="GO:0005737">
    <property type="term" value="C:cytoplasm"/>
    <property type="evidence" value="ECO:0007669"/>
    <property type="project" value="TreeGrafter"/>
</dbReference>
<dbReference type="EMBL" id="JACCJC010000070">
    <property type="protein sequence ID" value="KAF6229681.1"/>
    <property type="molecule type" value="Genomic_DNA"/>
</dbReference>
<proteinExistence type="predicted"/>
<dbReference type="PANTHER" id="PTHR43137:SF1">
    <property type="entry name" value="DIHYDROOROTASE"/>
    <property type="match status" value="1"/>
</dbReference>
<dbReference type="SUPFAM" id="SSF51556">
    <property type="entry name" value="Metallo-dependent hydrolases"/>
    <property type="match status" value="1"/>
</dbReference>
<dbReference type="GO" id="GO:0004151">
    <property type="term" value="F:dihydroorotase activity"/>
    <property type="evidence" value="ECO:0007669"/>
    <property type="project" value="InterPro"/>
</dbReference>
<dbReference type="PANTHER" id="PTHR43137">
    <property type="entry name" value="DIHYDROOROTASE"/>
    <property type="match status" value="1"/>
</dbReference>
<dbReference type="AlphaFoldDB" id="A0A8H6KZA1"/>
<organism evidence="1 2">
    <name type="scientific">Letharia columbiana</name>
    <dbReference type="NCBI Taxonomy" id="112416"/>
    <lineage>
        <taxon>Eukaryota</taxon>
        <taxon>Fungi</taxon>
        <taxon>Dikarya</taxon>
        <taxon>Ascomycota</taxon>
        <taxon>Pezizomycotina</taxon>
        <taxon>Lecanoromycetes</taxon>
        <taxon>OSLEUM clade</taxon>
        <taxon>Lecanoromycetidae</taxon>
        <taxon>Lecanorales</taxon>
        <taxon>Lecanorineae</taxon>
        <taxon>Parmeliaceae</taxon>
        <taxon>Letharia</taxon>
    </lineage>
</organism>
<dbReference type="RefSeq" id="XP_037159873.1">
    <property type="nucleotide sequence ID" value="XM_037313208.1"/>
</dbReference>
<dbReference type="InterPro" id="IPR032466">
    <property type="entry name" value="Metal_Hydrolase"/>
</dbReference>
<accession>A0A8H6KZA1</accession>
<keyword evidence="2" id="KW-1185">Reference proteome</keyword>
<evidence type="ECO:0000313" key="1">
    <source>
        <dbReference type="EMBL" id="KAF6229681.1"/>
    </source>
</evidence>
<sequence>MASTFEGTHLHGGADFYLHLHDGGHDGNSNPSPKGHRLNGEDDSMLNGGYFSGHHVTVLHAEERYIQTLVKLLHQGFPRLRIIPEHSSTEAALVTVLDGRETVVIITAYPLSLIIDDWAGGSIKSCSLCFPSTHFLPGVSCLVACSDSAPRSTQAERGGQDGKGKMQLLYGQGLLNSGQLTQTTLADILGVHGRTFFKEASCEGRLIIGPSASAHIPEVVESNTLSMKILAFPRGQYTGSLEWT</sequence>
<dbReference type="OrthoDB" id="1670005at2759"/>
<name>A0A8H6KZA1_9LECA</name>
<comment type="caution">
    <text evidence="1">The sequence shown here is derived from an EMBL/GenBank/DDBJ whole genome shotgun (WGS) entry which is preliminary data.</text>
</comment>
<dbReference type="InterPro" id="IPR004721">
    <property type="entry name" value="DHOdimr"/>
</dbReference>
<dbReference type="GeneID" id="59292970"/>